<accession>A0A0A9DLN4</accession>
<evidence type="ECO:0000256" key="1">
    <source>
        <dbReference type="SAM" id="MobiDB-lite"/>
    </source>
</evidence>
<protein>
    <submittedName>
        <fullName evidence="2">Uncharacterized protein</fullName>
    </submittedName>
</protein>
<name>A0A0A9DLN4_ARUDO</name>
<reference evidence="2" key="2">
    <citation type="journal article" date="2015" name="Data Brief">
        <title>Shoot transcriptome of the giant reed, Arundo donax.</title>
        <authorList>
            <person name="Barrero R.A."/>
            <person name="Guerrero F.D."/>
            <person name="Moolhuijzen P."/>
            <person name="Goolsby J.A."/>
            <person name="Tidwell J."/>
            <person name="Bellgard S.E."/>
            <person name="Bellgard M.I."/>
        </authorList>
    </citation>
    <scope>NUCLEOTIDE SEQUENCE</scope>
    <source>
        <tissue evidence="2">Shoot tissue taken approximately 20 cm above the soil surface</tissue>
    </source>
</reference>
<proteinExistence type="predicted"/>
<dbReference type="EMBL" id="GBRH01209179">
    <property type="protein sequence ID" value="JAD88716.1"/>
    <property type="molecule type" value="Transcribed_RNA"/>
</dbReference>
<feature type="region of interest" description="Disordered" evidence="1">
    <location>
        <begin position="1"/>
        <end position="32"/>
    </location>
</feature>
<organism evidence="2">
    <name type="scientific">Arundo donax</name>
    <name type="common">Giant reed</name>
    <name type="synonym">Donax arundinaceus</name>
    <dbReference type="NCBI Taxonomy" id="35708"/>
    <lineage>
        <taxon>Eukaryota</taxon>
        <taxon>Viridiplantae</taxon>
        <taxon>Streptophyta</taxon>
        <taxon>Embryophyta</taxon>
        <taxon>Tracheophyta</taxon>
        <taxon>Spermatophyta</taxon>
        <taxon>Magnoliopsida</taxon>
        <taxon>Liliopsida</taxon>
        <taxon>Poales</taxon>
        <taxon>Poaceae</taxon>
        <taxon>PACMAD clade</taxon>
        <taxon>Arundinoideae</taxon>
        <taxon>Arundineae</taxon>
        <taxon>Arundo</taxon>
    </lineage>
</organism>
<reference evidence="2" key="1">
    <citation type="submission" date="2014-09" db="EMBL/GenBank/DDBJ databases">
        <authorList>
            <person name="Magalhaes I.L.F."/>
            <person name="Oliveira U."/>
            <person name="Santos F.R."/>
            <person name="Vidigal T.H.D.A."/>
            <person name="Brescovit A.D."/>
            <person name="Santos A.J."/>
        </authorList>
    </citation>
    <scope>NUCLEOTIDE SEQUENCE</scope>
    <source>
        <tissue evidence="2">Shoot tissue taken approximately 20 cm above the soil surface</tissue>
    </source>
</reference>
<dbReference type="AlphaFoldDB" id="A0A0A9DLN4"/>
<sequence>MMEAMVEDTSHASMEASQRPARRSLATRPQWRSTAVEDGVVERLSAWVQCTPNPWLGKKRMVKCREEHRHEEVDAALLVRGHRVHIPPPASVQNRGSSCRRSRRSIAPRRIPERGVSHGIDIR</sequence>
<feature type="region of interest" description="Disordered" evidence="1">
    <location>
        <begin position="86"/>
        <end position="123"/>
    </location>
</feature>
<feature type="compositionally biased region" description="Basic residues" evidence="1">
    <location>
        <begin position="98"/>
        <end position="107"/>
    </location>
</feature>
<evidence type="ECO:0000313" key="2">
    <source>
        <dbReference type="EMBL" id="JAD88716.1"/>
    </source>
</evidence>
<feature type="compositionally biased region" description="Basic and acidic residues" evidence="1">
    <location>
        <begin position="110"/>
        <end position="123"/>
    </location>
</feature>